<organism evidence="3 4">
    <name type="scientific">Novosphingobium fuchskuhlense</name>
    <dbReference type="NCBI Taxonomy" id="1117702"/>
    <lineage>
        <taxon>Bacteria</taxon>
        <taxon>Pseudomonadati</taxon>
        <taxon>Pseudomonadota</taxon>
        <taxon>Alphaproteobacteria</taxon>
        <taxon>Sphingomonadales</taxon>
        <taxon>Sphingomonadaceae</taxon>
        <taxon>Novosphingobium</taxon>
    </lineage>
</organism>
<evidence type="ECO:0000256" key="1">
    <source>
        <dbReference type="SAM" id="MobiDB-lite"/>
    </source>
</evidence>
<dbReference type="EMBL" id="LLZS01000003">
    <property type="protein sequence ID" value="KUR72108.1"/>
    <property type="molecule type" value="Genomic_DNA"/>
</dbReference>
<feature type="region of interest" description="Disordered" evidence="1">
    <location>
        <begin position="168"/>
        <end position="226"/>
    </location>
</feature>
<gene>
    <name evidence="3" type="ORF">AQZ52_02025</name>
</gene>
<keyword evidence="2" id="KW-0472">Membrane</keyword>
<name>A0A124JVB2_9SPHN</name>
<proteinExistence type="predicted"/>
<keyword evidence="2" id="KW-1133">Transmembrane helix</keyword>
<reference evidence="3 4" key="1">
    <citation type="submission" date="2015-10" db="EMBL/GenBank/DDBJ databases">
        <title>Draft genome sequence of Novosphingobium fuchskuhlense DSM 25065 isolated from a surface water sample of the southwest basin of Lake Grosse Fuchskuhle.</title>
        <authorList>
            <person name="Ruckert C."/>
            <person name="Winkler A."/>
            <person name="Glaeser J."/>
            <person name="Grossart H.-P."/>
            <person name="Kalinowski J."/>
            <person name="Glaeser S."/>
        </authorList>
    </citation>
    <scope>NUCLEOTIDE SEQUENCE [LARGE SCALE GENOMIC DNA]</scope>
    <source>
        <strain evidence="3 4">FNE08-7</strain>
    </source>
</reference>
<dbReference type="RefSeq" id="WP_067906277.1">
    <property type="nucleotide sequence ID" value="NZ_KQ954244.1"/>
</dbReference>
<protein>
    <submittedName>
        <fullName evidence="3">Uncharacterized protein</fullName>
    </submittedName>
</protein>
<evidence type="ECO:0000313" key="4">
    <source>
        <dbReference type="Proteomes" id="UP000058012"/>
    </source>
</evidence>
<keyword evidence="2" id="KW-0812">Transmembrane</keyword>
<dbReference type="AlphaFoldDB" id="A0A124JVB2"/>
<feature type="compositionally biased region" description="Basic and acidic residues" evidence="1">
    <location>
        <begin position="171"/>
        <end position="181"/>
    </location>
</feature>
<feature type="transmembrane region" description="Helical" evidence="2">
    <location>
        <begin position="104"/>
        <end position="121"/>
    </location>
</feature>
<comment type="caution">
    <text evidence="3">The sequence shown here is derived from an EMBL/GenBank/DDBJ whole genome shotgun (WGS) entry which is preliminary data.</text>
</comment>
<accession>A0A124JVB2</accession>
<evidence type="ECO:0000313" key="3">
    <source>
        <dbReference type="EMBL" id="KUR72108.1"/>
    </source>
</evidence>
<evidence type="ECO:0000256" key="2">
    <source>
        <dbReference type="SAM" id="Phobius"/>
    </source>
</evidence>
<keyword evidence="4" id="KW-1185">Reference proteome</keyword>
<dbReference type="Proteomes" id="UP000058012">
    <property type="component" value="Unassembled WGS sequence"/>
</dbReference>
<dbReference type="OrthoDB" id="9994799at2"/>
<sequence length="283" mass="29983">MIAGQRFSGRVAVAYVQGSAQKRQRLVITQGFQHPAWPVPLKKGEASLIAKTSPKAEGAMQGNEKQAISGRWWFKLLRNAVSGIANGLALAWRGWGKLGMRGKIGVLAALAILFVIAGITGHRDKDQAQSLGFASVAEMREADKAGFHDKASWSKHLADVAAQAQAAEAAKAQEAKNRSAEEAASSSNGKTLGQWMDEQALAARATNSEKSESSAQTADTGPGSKPWRARVCKAWASANLECVSGNNYDQCVSSRMVMALGPDERNAGLGAANLCNEDGSVKF</sequence>